<reference evidence="2 3" key="2">
    <citation type="journal article" date="2012" name="Stand. Genomic Sci.">
        <title>Complete genome sequence of Thauera aminoaromatica strain MZ1T.</title>
        <authorList>
            <person name="Jiang K."/>
            <person name="Sanseverino J."/>
            <person name="Chauhan A."/>
            <person name="Lucas S."/>
            <person name="Copeland A."/>
            <person name="Lapidus A."/>
            <person name="Del Rio T.G."/>
            <person name="Dalin E."/>
            <person name="Tice H."/>
            <person name="Bruce D."/>
            <person name="Goodwin L."/>
            <person name="Pitluck S."/>
            <person name="Sims D."/>
            <person name="Brettin T."/>
            <person name="Detter J.C."/>
            <person name="Han C."/>
            <person name="Chang Y.J."/>
            <person name="Larimer F."/>
            <person name="Land M."/>
            <person name="Hauser L."/>
            <person name="Kyrpides N.C."/>
            <person name="Mikhailova N."/>
            <person name="Moser S."/>
            <person name="Jegier P."/>
            <person name="Close D."/>
            <person name="Debruyn J.M."/>
            <person name="Wang Y."/>
            <person name="Layton A.C."/>
            <person name="Allen M.S."/>
            <person name="Sayler G.S."/>
        </authorList>
    </citation>
    <scope>NUCLEOTIDE SEQUENCE [LARGE SCALE GENOMIC DNA]</scope>
    <source>
        <strain evidence="2 3">MZ1T</strain>
    </source>
</reference>
<name>C4ZMN5_THASP</name>
<dbReference type="OrthoDB" id="5464671at2"/>
<protein>
    <submittedName>
        <fullName evidence="2">Uncharacterized protein</fullName>
    </submittedName>
</protein>
<accession>C4ZMN5</accession>
<dbReference type="STRING" id="85643.Tmz1t_0287"/>
<evidence type="ECO:0000313" key="3">
    <source>
        <dbReference type="Proteomes" id="UP000002186"/>
    </source>
</evidence>
<dbReference type="eggNOG" id="COG5293">
    <property type="taxonomic scope" value="Bacteria"/>
</dbReference>
<dbReference type="RefSeq" id="WP_012584343.1">
    <property type="nucleotide sequence ID" value="NC_011662.2"/>
</dbReference>
<dbReference type="EMBL" id="CP001281">
    <property type="protein sequence ID" value="ACK53079.1"/>
    <property type="molecule type" value="Genomic_DNA"/>
</dbReference>
<feature type="compositionally biased region" description="Polar residues" evidence="1">
    <location>
        <begin position="35"/>
        <end position="50"/>
    </location>
</feature>
<dbReference type="KEGG" id="tmz:Tmz1t_0287"/>
<evidence type="ECO:0000313" key="2">
    <source>
        <dbReference type="EMBL" id="ACK53079.1"/>
    </source>
</evidence>
<evidence type="ECO:0000256" key="1">
    <source>
        <dbReference type="SAM" id="MobiDB-lite"/>
    </source>
</evidence>
<dbReference type="HOGENOM" id="CLU_031377_0_0_4"/>
<feature type="region of interest" description="Disordered" evidence="1">
    <location>
        <begin position="13"/>
        <end position="71"/>
    </location>
</feature>
<proteinExistence type="predicted"/>
<sequence length="607" mass="67052">MAGQMAELLKKAFAEKGVQLPGAKVETRKVLPTGSGESSQHTGQSAETPTVSPPAGPKAPTAPKEGKRSDPIAEACKKWRAEHPVARAKAPVKSSQRAAPLACYDSSPVRAGKSPEGKVSPYEVRLGSAARLALTLDEQVELEVLDVYEELGRSSQCCRETADDEHLIAMGVDFGTSSIKVVIGDPALGKAFAVPFTTASDVARYLLPTRLHESAGRFSLCEGEETHRDLKLALIANPGDLLLRERVSAVLALVIRQARGWLFATHADVFARTRLLWKLSIGLPVAHHLDDELTQTFNDVAHVAWLAACTPRDISRTTIAAARDRKREIAAAPERMSEDEDVEISVVPEIAAQIYGFVNSSRFNRKEQNIYLMVDVGAGSVDSSLFHVKPARGGKWDFEFFTSIVEPHGVMNLHRHRVGWWEEALSRCSEPTAGLISNALAEHKYPTDRTVALPSRFTRYVHDAKVFLRKPSDDPDDTFFQKKVVSQVRGKSYWHAWKDGHLTQAQLIGVPAFYCGGGMRMEFYSRLQSQMQSMPGYSWLRAEPRRVELPKNLEAPGLHRSNYDRMTVAYGLSFLEVGKVTRALPPPKLPLDPETSWAANYVGKEHC</sequence>
<reference evidence="3" key="1">
    <citation type="submission" date="2009-05" db="EMBL/GenBank/DDBJ databases">
        <title>Complete sequence of chromosome of Thauera sp. MZ1T.</title>
        <authorList>
            <consortium name="US DOE Joint Genome Institute"/>
            <person name="Lucas S."/>
            <person name="Copeland A."/>
            <person name="Lapidus A."/>
            <person name="Glavina del Rio T."/>
            <person name="Dalin E."/>
            <person name="Tice H."/>
            <person name="Bruce D."/>
            <person name="Goodwin L."/>
            <person name="Pitluck S."/>
            <person name="Sims D."/>
            <person name="Brettin T."/>
            <person name="Detter J.C."/>
            <person name="Han C."/>
            <person name="Larimer F."/>
            <person name="Land M."/>
            <person name="Hauser L."/>
            <person name="Kyrpides N."/>
            <person name="Mikhailova N."/>
            <person name="Sayler G.S."/>
        </authorList>
    </citation>
    <scope>NUCLEOTIDE SEQUENCE [LARGE SCALE GENOMIC DNA]</scope>
    <source>
        <strain evidence="3">MZ1T</strain>
    </source>
</reference>
<keyword evidence="3" id="KW-1185">Reference proteome</keyword>
<dbReference type="AlphaFoldDB" id="C4ZMN5"/>
<organism evidence="2 3">
    <name type="scientific">Thauera aminoaromatica</name>
    <dbReference type="NCBI Taxonomy" id="164330"/>
    <lineage>
        <taxon>Bacteria</taxon>
        <taxon>Pseudomonadati</taxon>
        <taxon>Pseudomonadota</taxon>
        <taxon>Betaproteobacteria</taxon>
        <taxon>Rhodocyclales</taxon>
        <taxon>Zoogloeaceae</taxon>
        <taxon>Thauera</taxon>
    </lineage>
</organism>
<dbReference type="Proteomes" id="UP000002186">
    <property type="component" value="Chromosome"/>
</dbReference>
<gene>
    <name evidence="2" type="ordered locus">Tmz1t_0287</name>
</gene>